<dbReference type="InterPro" id="IPR002557">
    <property type="entry name" value="Chitin-bd_dom"/>
</dbReference>
<feature type="domain" description="Chitin-binding type-2" evidence="2">
    <location>
        <begin position="202"/>
        <end position="276"/>
    </location>
</feature>
<evidence type="ECO:0000313" key="3">
    <source>
        <dbReference type="EMBL" id="KAK9502051.1"/>
    </source>
</evidence>
<feature type="domain" description="Chitin-binding type-2" evidence="2">
    <location>
        <begin position="105"/>
        <end position="156"/>
    </location>
</feature>
<dbReference type="SUPFAM" id="SSF57625">
    <property type="entry name" value="Invertebrate chitin-binding proteins"/>
    <property type="match status" value="2"/>
</dbReference>
<evidence type="ECO:0000313" key="4">
    <source>
        <dbReference type="Proteomes" id="UP001461498"/>
    </source>
</evidence>
<organism evidence="3 4">
    <name type="scientific">Rhynocoris fuscipes</name>
    <dbReference type="NCBI Taxonomy" id="488301"/>
    <lineage>
        <taxon>Eukaryota</taxon>
        <taxon>Metazoa</taxon>
        <taxon>Ecdysozoa</taxon>
        <taxon>Arthropoda</taxon>
        <taxon>Hexapoda</taxon>
        <taxon>Insecta</taxon>
        <taxon>Pterygota</taxon>
        <taxon>Neoptera</taxon>
        <taxon>Paraneoptera</taxon>
        <taxon>Hemiptera</taxon>
        <taxon>Heteroptera</taxon>
        <taxon>Panheteroptera</taxon>
        <taxon>Cimicomorpha</taxon>
        <taxon>Reduviidae</taxon>
        <taxon>Harpactorinae</taxon>
        <taxon>Harpactorini</taxon>
        <taxon>Rhynocoris</taxon>
    </lineage>
</organism>
<comment type="caution">
    <text evidence="3">The sequence shown here is derived from an EMBL/GenBank/DDBJ whole genome shotgun (WGS) entry which is preliminary data.</text>
</comment>
<dbReference type="Gene3D" id="2.170.140.10">
    <property type="entry name" value="Chitin binding domain"/>
    <property type="match status" value="2"/>
</dbReference>
<dbReference type="SMART" id="SM00494">
    <property type="entry name" value="ChtBD2"/>
    <property type="match status" value="2"/>
</dbReference>
<name>A0AAW1CUA5_9HEMI</name>
<feature type="chain" id="PRO_5043934577" description="Chitin-binding type-2 domain-containing protein" evidence="1">
    <location>
        <begin position="19"/>
        <end position="276"/>
    </location>
</feature>
<dbReference type="AlphaFoldDB" id="A0AAW1CUA5"/>
<evidence type="ECO:0000256" key="1">
    <source>
        <dbReference type="SAM" id="SignalP"/>
    </source>
</evidence>
<proteinExistence type="predicted"/>
<feature type="signal peptide" evidence="1">
    <location>
        <begin position="1"/>
        <end position="18"/>
    </location>
</feature>
<evidence type="ECO:0000259" key="2">
    <source>
        <dbReference type="SMART" id="SM00494"/>
    </source>
</evidence>
<dbReference type="Pfam" id="PF01607">
    <property type="entry name" value="CBM_14"/>
    <property type="match status" value="1"/>
</dbReference>
<reference evidence="3 4" key="1">
    <citation type="submission" date="2022-12" db="EMBL/GenBank/DDBJ databases">
        <title>Chromosome-level genome assembly of true bugs.</title>
        <authorList>
            <person name="Ma L."/>
            <person name="Li H."/>
        </authorList>
    </citation>
    <scope>NUCLEOTIDE SEQUENCE [LARGE SCALE GENOMIC DNA]</scope>
    <source>
        <strain evidence="3">Lab_2022b</strain>
    </source>
</reference>
<keyword evidence="1" id="KW-0732">Signal</keyword>
<dbReference type="InterPro" id="IPR036508">
    <property type="entry name" value="Chitin-bd_dom_sf"/>
</dbReference>
<gene>
    <name evidence="3" type="ORF">O3M35_012657</name>
</gene>
<accession>A0AAW1CUA5</accession>
<keyword evidence="4" id="KW-1185">Reference proteome</keyword>
<dbReference type="GO" id="GO:0008061">
    <property type="term" value="F:chitin binding"/>
    <property type="evidence" value="ECO:0007669"/>
    <property type="project" value="InterPro"/>
</dbReference>
<protein>
    <recommendedName>
        <fullName evidence="2">Chitin-binding type-2 domain-containing protein</fullName>
    </recommendedName>
</protein>
<dbReference type="Proteomes" id="UP001461498">
    <property type="component" value="Unassembled WGS sequence"/>
</dbReference>
<dbReference type="GO" id="GO:0005576">
    <property type="term" value="C:extracellular region"/>
    <property type="evidence" value="ECO:0007669"/>
    <property type="project" value="InterPro"/>
</dbReference>
<sequence length="276" mass="30284">MFKSVFIVVFSLISIGLCDEFLNENWLEKNRRSFLVDIFAAPATCPKQFSCLDCKTARICKPDGKGGFQQVTTIPCPATAPYCNQASGTCSRTPDDSCGSADASFICMDDGYFPDTNCTTYHVCSSYTAYKYQCAIKGENFDPETKKCSATAKCGTYTCPSAGVKVPHSEHPQYFGYCNAPNAAPAVIDRCSGSYEMNVTSQVCEPVCHDEGVQEDVNDCKKYFKCHIIYVPPPTGSTGDDWRPAMVRDHLDCPANTAFDANQFICVDIKTTNCKP</sequence>
<dbReference type="EMBL" id="JAPXFL010000009">
    <property type="protein sequence ID" value="KAK9502051.1"/>
    <property type="molecule type" value="Genomic_DNA"/>
</dbReference>